<dbReference type="RefSeq" id="WP_144589284.1">
    <property type="nucleotide sequence ID" value="NZ_VJWX01000152.1"/>
</dbReference>
<gene>
    <name evidence="1" type="ORF">FNH05_16820</name>
</gene>
<evidence type="ECO:0000313" key="1">
    <source>
        <dbReference type="EMBL" id="TVT49485.1"/>
    </source>
</evidence>
<name>A0A558CL64_9PSEU</name>
<evidence type="ECO:0000313" key="2">
    <source>
        <dbReference type="Proteomes" id="UP000320011"/>
    </source>
</evidence>
<sequence length="175" mass="18458">MTSASVHIRDTSDDREVHAAAAIREEAERMALAFEAKVALLADLELDPPVRQAAHAALAAFATGRLRPYLEAADEILYTAAENAERTRLLVRALRAQQEAIDRRISELVAATTTARAAHAARAVATLLQGQIAVMHTVLLPALAGLPGTDLARLAGNLTALLAGGRIPPARHGLG</sequence>
<dbReference type="Proteomes" id="UP000320011">
    <property type="component" value="Unassembled WGS sequence"/>
</dbReference>
<reference evidence="1 2" key="1">
    <citation type="submission" date="2019-07" db="EMBL/GenBank/DDBJ databases">
        <authorList>
            <person name="Duangmal K."/>
            <person name="Teo W.F.A."/>
        </authorList>
    </citation>
    <scope>NUCLEOTIDE SEQUENCE [LARGE SCALE GENOMIC DNA]</scope>
    <source>
        <strain evidence="1 2">TBRC 6029</strain>
    </source>
</reference>
<dbReference type="AlphaFoldDB" id="A0A558CL64"/>
<accession>A0A558CL64</accession>
<keyword evidence="2" id="KW-1185">Reference proteome</keyword>
<protein>
    <submittedName>
        <fullName evidence="1">Uncharacterized protein</fullName>
    </submittedName>
</protein>
<comment type="caution">
    <text evidence="1">The sequence shown here is derived from an EMBL/GenBank/DDBJ whole genome shotgun (WGS) entry which is preliminary data.</text>
</comment>
<proteinExistence type="predicted"/>
<organism evidence="1 2">
    <name type="scientific">Amycolatopsis rhizosphaerae</name>
    <dbReference type="NCBI Taxonomy" id="2053003"/>
    <lineage>
        <taxon>Bacteria</taxon>
        <taxon>Bacillati</taxon>
        <taxon>Actinomycetota</taxon>
        <taxon>Actinomycetes</taxon>
        <taxon>Pseudonocardiales</taxon>
        <taxon>Pseudonocardiaceae</taxon>
        <taxon>Amycolatopsis</taxon>
    </lineage>
</organism>
<dbReference type="EMBL" id="VJWX01000152">
    <property type="protein sequence ID" value="TVT49485.1"/>
    <property type="molecule type" value="Genomic_DNA"/>
</dbReference>
<reference evidence="1 2" key="2">
    <citation type="submission" date="2019-08" db="EMBL/GenBank/DDBJ databases">
        <title>Amycolatopsis acidicola sp. nov., isolated from peat swamp forest soil.</title>
        <authorList>
            <person name="Srisuk N."/>
        </authorList>
    </citation>
    <scope>NUCLEOTIDE SEQUENCE [LARGE SCALE GENOMIC DNA]</scope>
    <source>
        <strain evidence="1 2">TBRC 6029</strain>
    </source>
</reference>
<dbReference type="OrthoDB" id="8451629at2"/>